<proteinExistence type="predicted"/>
<dbReference type="EMBL" id="CAKOFQ010007355">
    <property type="protein sequence ID" value="CAH1999146.1"/>
    <property type="molecule type" value="Genomic_DNA"/>
</dbReference>
<reference evidence="2" key="1">
    <citation type="submission" date="2022-03" db="EMBL/GenBank/DDBJ databases">
        <authorList>
            <person name="Sayadi A."/>
        </authorList>
    </citation>
    <scope>NUCLEOTIDE SEQUENCE</scope>
</reference>
<keyword evidence="3" id="KW-1185">Reference proteome</keyword>
<protein>
    <submittedName>
        <fullName evidence="2">Uncharacterized protein</fullName>
    </submittedName>
</protein>
<gene>
    <name evidence="2" type="ORF">ACAOBT_LOCUS24811</name>
</gene>
<organism evidence="2 3">
    <name type="scientific">Acanthoscelides obtectus</name>
    <name type="common">Bean weevil</name>
    <name type="synonym">Bruchus obtectus</name>
    <dbReference type="NCBI Taxonomy" id="200917"/>
    <lineage>
        <taxon>Eukaryota</taxon>
        <taxon>Metazoa</taxon>
        <taxon>Ecdysozoa</taxon>
        <taxon>Arthropoda</taxon>
        <taxon>Hexapoda</taxon>
        <taxon>Insecta</taxon>
        <taxon>Pterygota</taxon>
        <taxon>Neoptera</taxon>
        <taxon>Endopterygota</taxon>
        <taxon>Coleoptera</taxon>
        <taxon>Polyphaga</taxon>
        <taxon>Cucujiformia</taxon>
        <taxon>Chrysomeloidea</taxon>
        <taxon>Chrysomelidae</taxon>
        <taxon>Bruchinae</taxon>
        <taxon>Bruchini</taxon>
        <taxon>Acanthoscelides</taxon>
    </lineage>
</organism>
<accession>A0A9P0LP93</accession>
<evidence type="ECO:0000256" key="1">
    <source>
        <dbReference type="SAM" id="Coils"/>
    </source>
</evidence>
<dbReference type="OrthoDB" id="6726179at2759"/>
<feature type="coiled-coil region" evidence="1">
    <location>
        <begin position="76"/>
        <end position="103"/>
    </location>
</feature>
<name>A0A9P0LP93_ACAOB</name>
<dbReference type="AlphaFoldDB" id="A0A9P0LP93"/>
<keyword evidence="1" id="KW-0175">Coiled coil</keyword>
<dbReference type="Proteomes" id="UP001152888">
    <property type="component" value="Unassembled WGS sequence"/>
</dbReference>
<comment type="caution">
    <text evidence="2">The sequence shown here is derived from an EMBL/GenBank/DDBJ whole genome shotgun (WGS) entry which is preliminary data.</text>
</comment>
<sequence>MSKCLMCPDKGPILLKNAVQCKSCSIYHHKSCGNRSKLLPDGSYNYCCGTGGQVHDEDFAGLDPGFQLILKRLDKVDASLSDIQSFSNKLTELEKKVDTLEEIVTGESLYDEMKDRMNREKNFIIYNFDDSVNATATDSVKIKKLLEDTKVVIPFNFDDLKVFRLGRDFVEGKNRLVKVVMKSSDNVHWIYHYSSEIFKNNVFESSDLTRKQQAHMQKLKNGVKHRSAKGEKDLKIKHIRGKPTIAKSIVADNQLNENDEDTE</sequence>
<evidence type="ECO:0000313" key="3">
    <source>
        <dbReference type="Proteomes" id="UP001152888"/>
    </source>
</evidence>
<evidence type="ECO:0000313" key="2">
    <source>
        <dbReference type="EMBL" id="CAH1999146.1"/>
    </source>
</evidence>